<feature type="domain" description="Phosphatidic acid phosphatase type 2/haloperoxidase" evidence="2">
    <location>
        <begin position="150"/>
        <end position="225"/>
    </location>
</feature>
<feature type="transmembrane region" description="Helical" evidence="1">
    <location>
        <begin position="167"/>
        <end position="192"/>
    </location>
</feature>
<comment type="caution">
    <text evidence="3">The sequence shown here is derived from an EMBL/GenBank/DDBJ whole genome shotgun (WGS) entry which is preliminary data.</text>
</comment>
<dbReference type="EMBL" id="JACEMT010000038">
    <property type="protein sequence ID" value="MBA4501634.1"/>
    <property type="molecule type" value="Genomic_DNA"/>
</dbReference>
<dbReference type="InterPro" id="IPR036938">
    <property type="entry name" value="PAP2/HPO_sf"/>
</dbReference>
<feature type="transmembrane region" description="Helical" evidence="1">
    <location>
        <begin position="12"/>
        <end position="32"/>
    </location>
</feature>
<keyword evidence="4" id="KW-1185">Reference proteome</keyword>
<dbReference type="Proteomes" id="UP000538931">
    <property type="component" value="Unassembled WGS sequence"/>
</dbReference>
<keyword evidence="1" id="KW-0472">Membrane</keyword>
<evidence type="ECO:0000313" key="3">
    <source>
        <dbReference type="EMBL" id="MBA4501634.1"/>
    </source>
</evidence>
<gene>
    <name evidence="3" type="ORF">H1S06_04580</name>
</gene>
<dbReference type="InterPro" id="IPR000326">
    <property type="entry name" value="PAP2/HPO"/>
</dbReference>
<organism evidence="3 4">
    <name type="scientific">Marinobacterium marinum</name>
    <dbReference type="NCBI Taxonomy" id="2756129"/>
    <lineage>
        <taxon>Bacteria</taxon>
        <taxon>Pseudomonadati</taxon>
        <taxon>Pseudomonadota</taxon>
        <taxon>Gammaproteobacteria</taxon>
        <taxon>Oceanospirillales</taxon>
        <taxon>Oceanospirillaceae</taxon>
        <taxon>Marinobacterium</taxon>
    </lineage>
</organism>
<dbReference type="AlphaFoldDB" id="A0A7W1WWX9"/>
<dbReference type="Gene3D" id="1.20.144.10">
    <property type="entry name" value="Phosphatidic acid phosphatase type 2/haloperoxidase"/>
    <property type="match status" value="1"/>
</dbReference>
<dbReference type="SUPFAM" id="SSF48317">
    <property type="entry name" value="Acid phosphatase/Vanadium-dependent haloperoxidase"/>
    <property type="match status" value="1"/>
</dbReference>
<evidence type="ECO:0000256" key="1">
    <source>
        <dbReference type="SAM" id="Phobius"/>
    </source>
</evidence>
<feature type="transmembrane region" description="Helical" evidence="1">
    <location>
        <begin position="99"/>
        <end position="118"/>
    </location>
</feature>
<feature type="transmembrane region" description="Helical" evidence="1">
    <location>
        <begin position="73"/>
        <end position="92"/>
    </location>
</feature>
<proteinExistence type="predicted"/>
<dbReference type="RefSeq" id="WP_181737686.1">
    <property type="nucleotide sequence ID" value="NZ_JACEMT010000038.1"/>
</dbReference>
<sequence length="261" mass="28634">MITPDPVFSTRWRPALLIGMHLAAALLLFSFINENGRALWRSLDTQVFYALNGSLFASDIWSHFWAWMNTREVDALSALLMLAFLIFPGLGLKRNQLQAGFTGFLLLMLLMLPMREVLSDYSEANGLSGPSPSLQLEPAFRFSSELPEIPAKDSASTSFPGDHASVLLVWLGFLLFNARNVGTLVAAALALFLMLPRLFGGAHWFTDAAVGGLSLALVTLAWAYASPLPQLLNRGLLRLLGPLYRLAGRIPLLGRLPFFSG</sequence>
<keyword evidence="1" id="KW-0812">Transmembrane</keyword>
<evidence type="ECO:0000259" key="2">
    <source>
        <dbReference type="Pfam" id="PF01569"/>
    </source>
</evidence>
<protein>
    <submittedName>
        <fullName evidence="3">Phosphatase PAP2 family protein</fullName>
    </submittedName>
</protein>
<name>A0A7W1WWX9_9GAMM</name>
<feature type="transmembrane region" description="Helical" evidence="1">
    <location>
        <begin position="204"/>
        <end position="225"/>
    </location>
</feature>
<dbReference type="Pfam" id="PF01569">
    <property type="entry name" value="PAP2"/>
    <property type="match status" value="1"/>
</dbReference>
<evidence type="ECO:0000313" key="4">
    <source>
        <dbReference type="Proteomes" id="UP000538931"/>
    </source>
</evidence>
<reference evidence="3 4" key="1">
    <citation type="submission" date="2020-07" db="EMBL/GenBank/DDBJ databases">
        <title>Bacterium isolated from marien macroalgae.</title>
        <authorList>
            <person name="Zhu K."/>
            <person name="Lu D."/>
            <person name="Du Z."/>
        </authorList>
    </citation>
    <scope>NUCLEOTIDE SEQUENCE [LARGE SCALE GENOMIC DNA]</scope>
    <source>
        <strain evidence="3 4">3-1745</strain>
    </source>
</reference>
<keyword evidence="1" id="KW-1133">Transmembrane helix</keyword>
<accession>A0A7W1WWX9</accession>